<dbReference type="PANTHER" id="PTHR47197">
    <property type="entry name" value="PROTEIN NIRF"/>
    <property type="match status" value="1"/>
</dbReference>
<evidence type="ECO:0000256" key="1">
    <source>
        <dbReference type="ARBA" id="ARBA00022801"/>
    </source>
</evidence>
<dbReference type="InterPro" id="IPR019405">
    <property type="entry name" value="Lactonase_7-beta_prop"/>
</dbReference>
<dbReference type="InParanoid" id="B4CX20"/>
<dbReference type="Proteomes" id="UP000005824">
    <property type="component" value="Unassembled WGS sequence"/>
</dbReference>
<reference evidence="3 4" key="1">
    <citation type="journal article" date="2011" name="J. Bacteriol.">
        <title>Genome sequence of Chthoniobacter flavus Ellin428, an aerobic heterotrophic soil bacterium.</title>
        <authorList>
            <person name="Kant R."/>
            <person name="van Passel M.W."/>
            <person name="Palva A."/>
            <person name="Lucas S."/>
            <person name="Lapidus A."/>
            <person name="Glavina Del Rio T."/>
            <person name="Dalin E."/>
            <person name="Tice H."/>
            <person name="Bruce D."/>
            <person name="Goodwin L."/>
            <person name="Pitluck S."/>
            <person name="Larimer F.W."/>
            <person name="Land M.L."/>
            <person name="Hauser L."/>
            <person name="Sangwan P."/>
            <person name="de Vos W.M."/>
            <person name="Janssen P.H."/>
            <person name="Smidt H."/>
        </authorList>
    </citation>
    <scope>NUCLEOTIDE SEQUENCE [LARGE SCALE GENOMIC DNA]</scope>
    <source>
        <strain evidence="3 4">Ellin428</strain>
    </source>
</reference>
<dbReference type="AlphaFoldDB" id="B4CX20"/>
<sequence precursor="true">MKFLPPVLCFSLVCGISGLAKDAAPSKTAAPRKLVGEQPEGGVLVTTNQIVTPIGKVERTEGVRPKDMALSPDGATLAVLTTSKVLFYTPDGTLKTSVAVKPGPLGLVWRPDGSALYVSGEDGAVYRIAREGAAWKATTFPAVDPAKKVKLFSLQDLSPASSAKETTGPRRKHDPQVTGLAVSPDGKRLYVALGISNAVSVVDLDSLQGGELIPTGIAPYRIALSPDGRTLYCANRGGRAPRAGEASAPSAGTEVRVDPRTDAALRGSLTIIDTEKLTGAEVEVGRQPSDLAFSTDGKTLYIANSDDDTVGVFDTEKQKLAGSFALHPEQDPGFGQIPNALALSHDGKTLFVACGGANAVAALDLPGGKISGYYPAGWYPISVVERDGRLFFASSKGFGARYAKPGEGYKVLGSMGTMQFIETAKLPPKAELTRQVALNNGWGKEELPARPDRKPMPIPERAGEPSLFKHVVFIIKENHTYDSTLGDMAAGNGEAKLCMFGEEVTPNQHALARQWVLLDNTYTSGTNSADGHQWTMSGVANGYMEQNYAAHSRSYPYDGGDPLAYSPEGFLWNAALKAGKSVRVYGEFVNKPHILDKTTGKKSTPPWKDLWADYHAGGAKFEITSDTDNAALKPYLHPHYIGFPTNVSDQWRADQYLAELKTFEASGKMPDLSILLLPNDHTTGTKPGFPTPRAAVADNDLALGRIVEALTHSRFWKETLVLVIEDDSQLGMDHVDGHRTMAFCVSPYTRRGAVVSEVYNHTSLLRTMELVLGFPAMNRFDRTATPMTACFGDRADESPYTLIANRVPLDEMNPPASALRGERKRWALACARLDWSDVDRANPNVVAHAVWEVQRPGEAFPRKWYNLNVKGDED</sequence>
<comment type="caution">
    <text evidence="3">The sequence shown here is derived from an EMBL/GenBank/DDBJ whole genome shotgun (WGS) entry which is preliminary data.</text>
</comment>
<feature type="region of interest" description="Disordered" evidence="2">
    <location>
        <begin position="160"/>
        <end position="179"/>
    </location>
</feature>
<dbReference type="EMBL" id="ABVL01000003">
    <property type="protein sequence ID" value="EDY21340.1"/>
    <property type="molecule type" value="Genomic_DNA"/>
</dbReference>
<dbReference type="Gene3D" id="2.130.10.10">
    <property type="entry name" value="YVTN repeat-like/Quinoprotein amine dehydrogenase"/>
    <property type="match status" value="3"/>
</dbReference>
<dbReference type="InterPro" id="IPR051200">
    <property type="entry name" value="Host-pathogen_enzymatic-act"/>
</dbReference>
<proteinExistence type="predicted"/>
<dbReference type="InterPro" id="IPR007312">
    <property type="entry name" value="Phosphoesterase"/>
</dbReference>
<evidence type="ECO:0000256" key="2">
    <source>
        <dbReference type="SAM" id="MobiDB-lite"/>
    </source>
</evidence>
<dbReference type="Gene3D" id="3.40.720.10">
    <property type="entry name" value="Alkaline Phosphatase, subunit A"/>
    <property type="match status" value="1"/>
</dbReference>
<dbReference type="SUPFAM" id="SSF50974">
    <property type="entry name" value="Nitrous oxide reductase, N-terminal domain"/>
    <property type="match status" value="1"/>
</dbReference>
<dbReference type="InterPro" id="IPR015943">
    <property type="entry name" value="WD40/YVTN_repeat-like_dom_sf"/>
</dbReference>
<protein>
    <submittedName>
        <fullName evidence="3">Phosphoesterase</fullName>
    </submittedName>
</protein>
<dbReference type="PANTHER" id="PTHR47197:SF3">
    <property type="entry name" value="DIHYDRO-HEME D1 DEHYDROGENASE"/>
    <property type="match status" value="1"/>
</dbReference>
<dbReference type="GO" id="GO:0016788">
    <property type="term" value="F:hydrolase activity, acting on ester bonds"/>
    <property type="evidence" value="ECO:0007669"/>
    <property type="project" value="InterPro"/>
</dbReference>
<organism evidence="3 4">
    <name type="scientific">Chthoniobacter flavus Ellin428</name>
    <dbReference type="NCBI Taxonomy" id="497964"/>
    <lineage>
        <taxon>Bacteria</taxon>
        <taxon>Pseudomonadati</taxon>
        <taxon>Verrucomicrobiota</taxon>
        <taxon>Spartobacteria</taxon>
        <taxon>Chthoniobacterales</taxon>
        <taxon>Chthoniobacteraceae</taxon>
        <taxon>Chthoniobacter</taxon>
    </lineage>
</organism>
<dbReference type="SUPFAM" id="SSF53649">
    <property type="entry name" value="Alkaline phosphatase-like"/>
    <property type="match status" value="1"/>
</dbReference>
<keyword evidence="1" id="KW-0378">Hydrolase</keyword>
<dbReference type="STRING" id="497964.CfE428DRAFT_1633"/>
<dbReference type="eggNOG" id="COG3391">
    <property type="taxonomic scope" value="Bacteria"/>
</dbReference>
<gene>
    <name evidence="3" type="ORF">CfE428DRAFT_1633</name>
</gene>
<keyword evidence="4" id="KW-1185">Reference proteome</keyword>
<dbReference type="InterPro" id="IPR017850">
    <property type="entry name" value="Alkaline_phosphatase_core_sf"/>
</dbReference>
<name>B4CX20_9BACT</name>
<dbReference type="RefSeq" id="WP_006978959.1">
    <property type="nucleotide sequence ID" value="NZ_ABVL01000003.1"/>
</dbReference>
<evidence type="ECO:0000313" key="3">
    <source>
        <dbReference type="EMBL" id="EDY21340.1"/>
    </source>
</evidence>
<dbReference type="InterPro" id="IPR011045">
    <property type="entry name" value="N2O_reductase_N"/>
</dbReference>
<dbReference type="Pfam" id="PF04185">
    <property type="entry name" value="Phosphoesterase"/>
    <property type="match status" value="1"/>
</dbReference>
<accession>B4CX20</accession>
<evidence type="ECO:0000313" key="4">
    <source>
        <dbReference type="Proteomes" id="UP000005824"/>
    </source>
</evidence>
<dbReference type="Pfam" id="PF10282">
    <property type="entry name" value="Lactonase"/>
    <property type="match status" value="1"/>
</dbReference>